<reference evidence="2" key="1">
    <citation type="journal article" date="2023" name="Mol. Biol. Evol.">
        <title>Third-Generation Sequencing Reveals the Adaptive Role of the Epigenome in Three Deep-Sea Polychaetes.</title>
        <authorList>
            <person name="Perez M."/>
            <person name="Aroh O."/>
            <person name="Sun Y."/>
            <person name="Lan Y."/>
            <person name="Juniper S.K."/>
            <person name="Young C.R."/>
            <person name="Angers B."/>
            <person name="Qian P.Y."/>
        </authorList>
    </citation>
    <scope>NUCLEOTIDE SEQUENCE</scope>
    <source>
        <strain evidence="2">R07B-5</strain>
    </source>
</reference>
<protein>
    <submittedName>
        <fullName evidence="2">Uncharacterized protein</fullName>
    </submittedName>
</protein>
<keyword evidence="3" id="KW-1185">Reference proteome</keyword>
<sequence length="361" mass="42091">MKDYSSPKLAGFLSSQEIAAYQHAVLEVNTEEWLDILREETFPSRYCPLLLEDANLFISVYERHFQDVDPQRVGKVEWQTSLSKNEKDILDKMAARLQVAMETFTGDGGHVFVKTSSRSAKDAPMYQDKFTELYKTELNRLGPEERREENQQITCLLRAAFEAMKVHTSADVIDMFICSERIYQDMLLAIQHKERFCEHFVIRKFVHIDIDMEFRGFVFGQQLTAVSQYNYLIYSARLVNEKDGIMQMLQKFFDQEVQPKFKDTKFPDNYVIDFAICDNGKYPTCMTLPLYYNYQGKKIWVIEINPFLETTDGALFSWQHERHLLEGKDDFVSRITTRPKPGAMAALPNHIKAILKTTSKD</sequence>
<comment type="similarity">
    <text evidence="1">Belongs to the CDC123 family.</text>
</comment>
<dbReference type="Proteomes" id="UP001209878">
    <property type="component" value="Unassembled WGS sequence"/>
</dbReference>
<dbReference type="Pfam" id="PF07065">
    <property type="entry name" value="D123"/>
    <property type="match status" value="1"/>
</dbReference>
<gene>
    <name evidence="2" type="ORF">NP493_113g02001</name>
</gene>
<proteinExistence type="inferred from homology"/>
<evidence type="ECO:0000256" key="1">
    <source>
        <dbReference type="ARBA" id="ARBA00011047"/>
    </source>
</evidence>
<dbReference type="PANTHER" id="PTHR15323">
    <property type="entry name" value="D123 PROTEIN"/>
    <property type="match status" value="1"/>
</dbReference>
<name>A0AAD9P6S5_RIDPI</name>
<evidence type="ECO:0000313" key="3">
    <source>
        <dbReference type="Proteomes" id="UP001209878"/>
    </source>
</evidence>
<dbReference type="AlphaFoldDB" id="A0AAD9P6S5"/>
<organism evidence="2 3">
    <name type="scientific">Ridgeia piscesae</name>
    <name type="common">Tubeworm</name>
    <dbReference type="NCBI Taxonomy" id="27915"/>
    <lineage>
        <taxon>Eukaryota</taxon>
        <taxon>Metazoa</taxon>
        <taxon>Spiralia</taxon>
        <taxon>Lophotrochozoa</taxon>
        <taxon>Annelida</taxon>
        <taxon>Polychaeta</taxon>
        <taxon>Sedentaria</taxon>
        <taxon>Canalipalpata</taxon>
        <taxon>Sabellida</taxon>
        <taxon>Siboglinidae</taxon>
        <taxon>Ridgeia</taxon>
    </lineage>
</organism>
<dbReference type="InterPro" id="IPR009772">
    <property type="entry name" value="CDC123"/>
</dbReference>
<evidence type="ECO:0000313" key="2">
    <source>
        <dbReference type="EMBL" id="KAK2189208.1"/>
    </source>
</evidence>
<dbReference type="EMBL" id="JAODUO010000112">
    <property type="protein sequence ID" value="KAK2189208.1"/>
    <property type="molecule type" value="Genomic_DNA"/>
</dbReference>
<comment type="caution">
    <text evidence="2">The sequence shown here is derived from an EMBL/GenBank/DDBJ whole genome shotgun (WGS) entry which is preliminary data.</text>
</comment>
<dbReference type="GO" id="GO:0005737">
    <property type="term" value="C:cytoplasm"/>
    <property type="evidence" value="ECO:0007669"/>
    <property type="project" value="TreeGrafter"/>
</dbReference>
<dbReference type="PANTHER" id="PTHR15323:SF6">
    <property type="entry name" value="CELL DIVISION CYCLE PROTEIN 123 HOMOLOG"/>
    <property type="match status" value="1"/>
</dbReference>
<accession>A0AAD9P6S5</accession>